<keyword evidence="1" id="KW-0472">Membrane</keyword>
<dbReference type="EMBL" id="AP009152">
    <property type="protein sequence ID" value="BAG29119.1"/>
    <property type="molecule type" value="Genomic_DNA"/>
</dbReference>
<proteinExistence type="predicted"/>
<keyword evidence="1" id="KW-1133">Transmembrane helix</keyword>
<keyword evidence="1" id="KW-0812">Transmembrane</keyword>
<dbReference type="Proteomes" id="UP000008838">
    <property type="component" value="Chromosome"/>
</dbReference>
<keyword evidence="3" id="KW-1185">Reference proteome</keyword>
<dbReference type="AlphaFoldDB" id="B2GK99"/>
<accession>B2GK99</accession>
<protein>
    <submittedName>
        <fullName evidence="2">Hypothetical membrane protein</fullName>
    </submittedName>
</protein>
<feature type="transmembrane region" description="Helical" evidence="1">
    <location>
        <begin position="42"/>
        <end position="58"/>
    </location>
</feature>
<feature type="transmembrane region" description="Helical" evidence="1">
    <location>
        <begin position="6"/>
        <end position="30"/>
    </location>
</feature>
<evidence type="ECO:0000313" key="2">
    <source>
        <dbReference type="EMBL" id="BAG29119.1"/>
    </source>
</evidence>
<evidence type="ECO:0000256" key="1">
    <source>
        <dbReference type="SAM" id="Phobius"/>
    </source>
</evidence>
<dbReference type="OrthoDB" id="5020186at2"/>
<name>B2GK99_KOCRD</name>
<dbReference type="STRING" id="378753.KRH_07720"/>
<evidence type="ECO:0000313" key="3">
    <source>
        <dbReference type="Proteomes" id="UP000008838"/>
    </source>
</evidence>
<dbReference type="KEGG" id="krh:KRH_07720"/>
<reference evidence="2 3" key="1">
    <citation type="journal article" date="2008" name="J. Bacteriol.">
        <title>Complete genome sequence of the soil actinomycete Kocuria rhizophila.</title>
        <authorList>
            <person name="Takarada H."/>
            <person name="Sekine M."/>
            <person name="Kosugi H."/>
            <person name="Matsuo Y."/>
            <person name="Fujisawa T."/>
            <person name="Omata S."/>
            <person name="Kishi E."/>
            <person name="Shimizu A."/>
            <person name="Tsukatani N."/>
            <person name="Tanikawa S."/>
            <person name="Fujita N."/>
            <person name="Harayama S."/>
        </authorList>
    </citation>
    <scope>NUCLEOTIDE SEQUENCE [LARGE SCALE GENOMIC DNA]</scope>
    <source>
        <strain evidence="3">ATCC 9341 / DSM 348 / NBRC 103217 / DC2201</strain>
    </source>
</reference>
<dbReference type="eggNOG" id="ENOG5033JU0">
    <property type="taxonomic scope" value="Bacteria"/>
</dbReference>
<organism evidence="2 3">
    <name type="scientific">Kocuria rhizophila (strain ATCC 9341 / DSM 348 / NBRC 103217 / DC2201)</name>
    <dbReference type="NCBI Taxonomy" id="378753"/>
    <lineage>
        <taxon>Bacteria</taxon>
        <taxon>Bacillati</taxon>
        <taxon>Actinomycetota</taxon>
        <taxon>Actinomycetes</taxon>
        <taxon>Micrococcales</taxon>
        <taxon>Micrococcaceae</taxon>
        <taxon>Kocuria</taxon>
    </lineage>
</organism>
<dbReference type="RefSeq" id="WP_012397840.1">
    <property type="nucleotide sequence ID" value="NC_010617.1"/>
</dbReference>
<dbReference type="HOGENOM" id="CLU_161885_0_0_11"/>
<sequence>MDPVRTLVTAAAASYTANCALGGSVALGLLDTSNVRWVHHGLYIATSALTAAACAAGLKARSTTTLALVSALAPLFLLQRHGARPLRRHTRDALVAAPCYVAGLVLAWR</sequence>
<gene>
    <name evidence="2" type="ordered locus">KRH_07720</name>
</gene>